<evidence type="ECO:0000256" key="7">
    <source>
        <dbReference type="ARBA" id="ARBA00022989"/>
    </source>
</evidence>
<evidence type="ECO:0000256" key="10">
    <source>
        <dbReference type="SAM" id="Phobius"/>
    </source>
</evidence>
<evidence type="ECO:0000256" key="2">
    <source>
        <dbReference type="ARBA" id="ARBA00004050"/>
    </source>
</evidence>
<evidence type="ECO:0000313" key="12">
    <source>
        <dbReference type="Proteomes" id="UP001208690"/>
    </source>
</evidence>
<feature type="transmembrane region" description="Helical" evidence="10">
    <location>
        <begin position="12"/>
        <end position="32"/>
    </location>
</feature>
<comment type="subcellular location">
    <subcellularLocation>
        <location evidence="3">Membrane</location>
    </subcellularLocation>
</comment>
<dbReference type="Proteomes" id="UP001208690">
    <property type="component" value="Unassembled WGS sequence"/>
</dbReference>
<keyword evidence="6" id="KW-0479">Metal-binding</keyword>
<comment type="cofactor">
    <cofactor evidence="1">
        <name>heme</name>
        <dbReference type="ChEBI" id="CHEBI:30413"/>
    </cofactor>
</comment>
<evidence type="ECO:0000256" key="3">
    <source>
        <dbReference type="ARBA" id="ARBA00004370"/>
    </source>
</evidence>
<proteinExistence type="predicted"/>
<gene>
    <name evidence="11" type="ORF">MUB52_16580</name>
</gene>
<feature type="transmembrane region" description="Helical" evidence="10">
    <location>
        <begin position="52"/>
        <end position="73"/>
    </location>
</feature>
<evidence type="ECO:0000256" key="8">
    <source>
        <dbReference type="ARBA" id="ARBA00023004"/>
    </source>
</evidence>
<keyword evidence="9 10" id="KW-0472">Membrane</keyword>
<dbReference type="Gene3D" id="1.20.1300.10">
    <property type="entry name" value="Fumarate reductase/succinate dehydrogenase, transmembrane subunit"/>
    <property type="match status" value="1"/>
</dbReference>
<dbReference type="EMBL" id="JALIEB010000012">
    <property type="protein sequence ID" value="MCV3273051.1"/>
    <property type="molecule type" value="Genomic_DNA"/>
</dbReference>
<comment type="function">
    <text evidence="2">Membrane-anchoring subunit of succinate dehydrogenase (SDH).</text>
</comment>
<keyword evidence="7 10" id="KW-1133">Transmembrane helix</keyword>
<feature type="transmembrane region" description="Helical" evidence="10">
    <location>
        <begin position="85"/>
        <end position="109"/>
    </location>
</feature>
<dbReference type="RefSeq" id="WP_263845371.1">
    <property type="nucleotide sequence ID" value="NZ_JALIEB010000012.1"/>
</dbReference>
<comment type="caution">
    <text evidence="11">The sequence shown here is derived from an EMBL/GenBank/DDBJ whole genome shotgun (WGS) entry which is preliminary data.</text>
</comment>
<sequence length="113" mass="12086">MLDLRLYMLQRITALIMAPLTLGHIAVMIYAVQGGLTAEEILGRTQGSIFWFLFYGSFVLAVSLHAAIGLRVILHETLGLGGWALRAATWGIAFLLLAMGGQAVIAVTWSGGA</sequence>
<protein>
    <submittedName>
        <fullName evidence="11">Succinate dehydrogenase</fullName>
    </submittedName>
</protein>
<evidence type="ECO:0000256" key="1">
    <source>
        <dbReference type="ARBA" id="ARBA00001971"/>
    </source>
</evidence>
<dbReference type="InterPro" id="IPR034804">
    <property type="entry name" value="SQR/QFR_C/D"/>
</dbReference>
<keyword evidence="8" id="KW-0408">Iron</keyword>
<dbReference type="Pfam" id="PF01127">
    <property type="entry name" value="Sdh_cyt"/>
    <property type="match status" value="1"/>
</dbReference>
<evidence type="ECO:0000256" key="4">
    <source>
        <dbReference type="ARBA" id="ARBA00022617"/>
    </source>
</evidence>
<evidence type="ECO:0000256" key="6">
    <source>
        <dbReference type="ARBA" id="ARBA00022723"/>
    </source>
</evidence>
<evidence type="ECO:0000313" key="11">
    <source>
        <dbReference type="EMBL" id="MCV3273051.1"/>
    </source>
</evidence>
<keyword evidence="5 10" id="KW-0812">Transmembrane</keyword>
<keyword evidence="4" id="KW-0349">Heme</keyword>
<reference evidence="11 12" key="1">
    <citation type="submission" date="2022-04" db="EMBL/GenBank/DDBJ databases">
        <title>Roseobacter sp. WL0113 is a bacterium isolated from neritic sediment.</title>
        <authorList>
            <person name="Wang L."/>
            <person name="He W."/>
            <person name="Zhang D.-F."/>
        </authorList>
    </citation>
    <scope>NUCLEOTIDE SEQUENCE [LARGE SCALE GENOMIC DNA]</scope>
    <source>
        <strain evidence="11 12">WL0113</strain>
    </source>
</reference>
<accession>A0ABT3BHJ9</accession>
<evidence type="ECO:0000256" key="9">
    <source>
        <dbReference type="ARBA" id="ARBA00023136"/>
    </source>
</evidence>
<evidence type="ECO:0000256" key="5">
    <source>
        <dbReference type="ARBA" id="ARBA00022692"/>
    </source>
</evidence>
<organism evidence="11 12">
    <name type="scientific">Roseobacter sinensis</name>
    <dbReference type="NCBI Taxonomy" id="2931391"/>
    <lineage>
        <taxon>Bacteria</taxon>
        <taxon>Pseudomonadati</taxon>
        <taxon>Pseudomonadota</taxon>
        <taxon>Alphaproteobacteria</taxon>
        <taxon>Rhodobacterales</taxon>
        <taxon>Roseobacteraceae</taxon>
        <taxon>Roseobacter</taxon>
    </lineage>
</organism>
<dbReference type="SUPFAM" id="SSF81343">
    <property type="entry name" value="Fumarate reductase respiratory complex transmembrane subunits"/>
    <property type="match status" value="1"/>
</dbReference>
<name>A0ABT3BHJ9_9RHOB</name>
<dbReference type="InterPro" id="IPR000701">
    <property type="entry name" value="SuccDH_FuR_B_TM-su"/>
</dbReference>
<keyword evidence="12" id="KW-1185">Reference proteome</keyword>